<evidence type="ECO:0000313" key="2">
    <source>
        <dbReference type="Proteomes" id="UP000821866"/>
    </source>
</evidence>
<proteinExistence type="predicted"/>
<gene>
    <name evidence="1" type="ORF">HPB51_026177</name>
</gene>
<reference evidence="1" key="1">
    <citation type="journal article" date="2020" name="Cell">
        <title>Large-Scale Comparative Analyses of Tick Genomes Elucidate Their Genetic Diversity and Vector Capacities.</title>
        <authorList>
            <consortium name="Tick Genome and Microbiome Consortium (TIGMIC)"/>
            <person name="Jia N."/>
            <person name="Wang J."/>
            <person name="Shi W."/>
            <person name="Du L."/>
            <person name="Sun Y."/>
            <person name="Zhan W."/>
            <person name="Jiang J.F."/>
            <person name="Wang Q."/>
            <person name="Zhang B."/>
            <person name="Ji P."/>
            <person name="Bell-Sakyi L."/>
            <person name="Cui X.M."/>
            <person name="Yuan T.T."/>
            <person name="Jiang B.G."/>
            <person name="Yang W.F."/>
            <person name="Lam T.T."/>
            <person name="Chang Q.C."/>
            <person name="Ding S.J."/>
            <person name="Wang X.J."/>
            <person name="Zhu J.G."/>
            <person name="Ruan X.D."/>
            <person name="Zhao L."/>
            <person name="Wei J.T."/>
            <person name="Ye R.Z."/>
            <person name="Que T.C."/>
            <person name="Du C.H."/>
            <person name="Zhou Y.H."/>
            <person name="Cheng J.X."/>
            <person name="Dai P.F."/>
            <person name="Guo W.B."/>
            <person name="Han X.H."/>
            <person name="Huang E.J."/>
            <person name="Li L.F."/>
            <person name="Wei W."/>
            <person name="Gao Y.C."/>
            <person name="Liu J.Z."/>
            <person name="Shao H.Z."/>
            <person name="Wang X."/>
            <person name="Wang C.C."/>
            <person name="Yang T.C."/>
            <person name="Huo Q.B."/>
            <person name="Li W."/>
            <person name="Chen H.Y."/>
            <person name="Chen S.E."/>
            <person name="Zhou L.G."/>
            <person name="Ni X.B."/>
            <person name="Tian J.H."/>
            <person name="Sheng Y."/>
            <person name="Liu T."/>
            <person name="Pan Y.S."/>
            <person name="Xia L.Y."/>
            <person name="Li J."/>
            <person name="Zhao F."/>
            <person name="Cao W.C."/>
        </authorList>
    </citation>
    <scope>NUCLEOTIDE SEQUENCE</scope>
    <source>
        <strain evidence="1">Rmic-2018</strain>
    </source>
</reference>
<keyword evidence="2" id="KW-1185">Reference proteome</keyword>
<dbReference type="Proteomes" id="UP000821866">
    <property type="component" value="Chromosome 6"/>
</dbReference>
<dbReference type="AlphaFoldDB" id="A0A9J6DQS8"/>
<accession>A0A9J6DQS8</accession>
<name>A0A9J6DQS8_RHIMP</name>
<comment type="caution">
    <text evidence="1">The sequence shown here is derived from an EMBL/GenBank/DDBJ whole genome shotgun (WGS) entry which is preliminary data.</text>
</comment>
<protein>
    <submittedName>
        <fullName evidence="1">Uncharacterized protein</fullName>
    </submittedName>
</protein>
<organism evidence="1 2">
    <name type="scientific">Rhipicephalus microplus</name>
    <name type="common">Cattle tick</name>
    <name type="synonym">Boophilus microplus</name>
    <dbReference type="NCBI Taxonomy" id="6941"/>
    <lineage>
        <taxon>Eukaryota</taxon>
        <taxon>Metazoa</taxon>
        <taxon>Ecdysozoa</taxon>
        <taxon>Arthropoda</taxon>
        <taxon>Chelicerata</taxon>
        <taxon>Arachnida</taxon>
        <taxon>Acari</taxon>
        <taxon>Parasitiformes</taxon>
        <taxon>Ixodida</taxon>
        <taxon>Ixodoidea</taxon>
        <taxon>Ixodidae</taxon>
        <taxon>Rhipicephalinae</taxon>
        <taxon>Rhipicephalus</taxon>
        <taxon>Boophilus</taxon>
    </lineage>
</organism>
<evidence type="ECO:0000313" key="1">
    <source>
        <dbReference type="EMBL" id="KAH8024605.1"/>
    </source>
</evidence>
<dbReference type="VEuPathDB" id="VectorBase:LOC119181915"/>
<reference evidence="1" key="2">
    <citation type="submission" date="2021-09" db="EMBL/GenBank/DDBJ databases">
        <authorList>
            <person name="Jia N."/>
            <person name="Wang J."/>
            <person name="Shi W."/>
            <person name="Du L."/>
            <person name="Sun Y."/>
            <person name="Zhan W."/>
            <person name="Jiang J."/>
            <person name="Wang Q."/>
            <person name="Zhang B."/>
            <person name="Ji P."/>
            <person name="Sakyi L.B."/>
            <person name="Cui X."/>
            <person name="Yuan T."/>
            <person name="Jiang B."/>
            <person name="Yang W."/>
            <person name="Lam T.T.-Y."/>
            <person name="Chang Q."/>
            <person name="Ding S."/>
            <person name="Wang X."/>
            <person name="Zhu J."/>
            <person name="Ruan X."/>
            <person name="Zhao L."/>
            <person name="Wei J."/>
            <person name="Que T."/>
            <person name="Du C."/>
            <person name="Cheng J."/>
            <person name="Dai P."/>
            <person name="Han X."/>
            <person name="Huang E."/>
            <person name="Gao Y."/>
            <person name="Liu J."/>
            <person name="Shao H."/>
            <person name="Ye R."/>
            <person name="Li L."/>
            <person name="Wei W."/>
            <person name="Wang X."/>
            <person name="Wang C."/>
            <person name="Huo Q."/>
            <person name="Li W."/>
            <person name="Guo W."/>
            <person name="Chen H."/>
            <person name="Chen S."/>
            <person name="Zhou L."/>
            <person name="Zhou L."/>
            <person name="Ni X."/>
            <person name="Tian J."/>
            <person name="Zhou Y."/>
            <person name="Sheng Y."/>
            <person name="Liu T."/>
            <person name="Pan Y."/>
            <person name="Xia L."/>
            <person name="Li J."/>
            <person name="Zhao F."/>
            <person name="Cao W."/>
        </authorList>
    </citation>
    <scope>NUCLEOTIDE SEQUENCE</scope>
    <source>
        <strain evidence="1">Rmic-2018</strain>
        <tissue evidence="1">Larvae</tissue>
    </source>
</reference>
<dbReference type="EMBL" id="JABSTU010000008">
    <property type="protein sequence ID" value="KAH8024605.1"/>
    <property type="molecule type" value="Genomic_DNA"/>
</dbReference>
<sequence>MIPRGMTSTLALLEVVLNKPFKERVRLEYQKWMSSDNPKTPTGCLQRPPVATVCGWVLSVWCSLPDSMVENAFKKFSESNSLYGTEDNALWEAASYKLLSSEDSGASSEE</sequence>